<reference evidence="1 2" key="1">
    <citation type="submission" date="2023-07" db="EMBL/GenBank/DDBJ databases">
        <title>Sorghum-associated microbial communities from plants grown in Nebraska, USA.</title>
        <authorList>
            <person name="Schachtman D."/>
        </authorList>
    </citation>
    <scope>NUCLEOTIDE SEQUENCE [LARGE SCALE GENOMIC DNA]</scope>
    <source>
        <strain evidence="1 2">3773</strain>
    </source>
</reference>
<sequence length="116" mass="13588">MNSFNEAEQNIYIGEVSYYNDEKPTYMTGNFFYSFLVKHNYYEFESEVRCIHQLPEGKNLPEDTHRIPVNLGTLIEEVYISPFASKTGFLKIIEYLRDQAGLDFKISVSGVNDRWI</sequence>
<dbReference type="RefSeq" id="WP_310027555.1">
    <property type="nucleotide sequence ID" value="NZ_JAVDVI010000014.1"/>
</dbReference>
<organism evidence="1 2">
    <name type="scientific">Flavobacterium arsenatis</name>
    <dbReference type="NCBI Taxonomy" id="1484332"/>
    <lineage>
        <taxon>Bacteria</taxon>
        <taxon>Pseudomonadati</taxon>
        <taxon>Bacteroidota</taxon>
        <taxon>Flavobacteriia</taxon>
        <taxon>Flavobacteriales</taxon>
        <taxon>Flavobacteriaceae</taxon>
        <taxon>Flavobacterium</taxon>
    </lineage>
</organism>
<comment type="caution">
    <text evidence="1">The sequence shown here is derived from an EMBL/GenBank/DDBJ whole genome shotgun (WGS) entry which is preliminary data.</text>
</comment>
<accession>A0ABU1TSM6</accession>
<keyword evidence="2" id="KW-1185">Reference proteome</keyword>
<protein>
    <submittedName>
        <fullName evidence="1">Uncharacterized protein</fullName>
    </submittedName>
</protein>
<proteinExistence type="predicted"/>
<dbReference type="Proteomes" id="UP001255185">
    <property type="component" value="Unassembled WGS sequence"/>
</dbReference>
<evidence type="ECO:0000313" key="1">
    <source>
        <dbReference type="EMBL" id="MDR6968893.1"/>
    </source>
</evidence>
<name>A0ABU1TSM6_9FLAO</name>
<gene>
    <name evidence="1" type="ORF">J2X31_002919</name>
</gene>
<dbReference type="EMBL" id="JAVDVI010000014">
    <property type="protein sequence ID" value="MDR6968893.1"/>
    <property type="molecule type" value="Genomic_DNA"/>
</dbReference>
<evidence type="ECO:0000313" key="2">
    <source>
        <dbReference type="Proteomes" id="UP001255185"/>
    </source>
</evidence>